<dbReference type="GeneID" id="39736008"/>
<dbReference type="KEGG" id="prel:PRELSG_0833200"/>
<dbReference type="RefSeq" id="XP_028532907.1">
    <property type="nucleotide sequence ID" value="XM_028676416.1"/>
</dbReference>
<feature type="region of interest" description="Disordered" evidence="1">
    <location>
        <begin position="1330"/>
        <end position="1369"/>
    </location>
</feature>
<dbReference type="Pfam" id="PF03805">
    <property type="entry name" value="CLAG"/>
    <property type="match status" value="1"/>
</dbReference>
<evidence type="ECO:0000256" key="1">
    <source>
        <dbReference type="SAM" id="MobiDB-lite"/>
    </source>
</evidence>
<dbReference type="VEuPathDB" id="PlasmoDB:PRELSG_0833200"/>
<evidence type="ECO:0000313" key="4">
    <source>
        <dbReference type="Proteomes" id="UP000220158"/>
    </source>
</evidence>
<keyword evidence="4" id="KW-1185">Reference proteome</keyword>
<dbReference type="OrthoDB" id="369952at2759"/>
<organism evidence="3 4">
    <name type="scientific">Plasmodium relictum</name>
    <dbReference type="NCBI Taxonomy" id="85471"/>
    <lineage>
        <taxon>Eukaryota</taxon>
        <taxon>Sar</taxon>
        <taxon>Alveolata</taxon>
        <taxon>Apicomplexa</taxon>
        <taxon>Aconoidasida</taxon>
        <taxon>Haemosporida</taxon>
        <taxon>Plasmodiidae</taxon>
        <taxon>Plasmodium</taxon>
        <taxon>Plasmodium (Haemamoeba)</taxon>
    </lineage>
</organism>
<feature type="chain" id="PRO_5012204625" evidence="2">
    <location>
        <begin position="25"/>
        <end position="1395"/>
    </location>
</feature>
<dbReference type="EMBL" id="LN835303">
    <property type="protein sequence ID" value="CRG99902.1"/>
    <property type="molecule type" value="Genomic_DNA"/>
</dbReference>
<accession>A0A1J1H4R7</accession>
<proteinExistence type="predicted"/>
<reference evidence="3 4" key="1">
    <citation type="submission" date="2015-04" db="EMBL/GenBank/DDBJ databases">
        <authorList>
            <consortium name="Pathogen Informatics"/>
        </authorList>
    </citation>
    <scope>NUCLEOTIDE SEQUENCE [LARGE SCALE GENOMIC DNA]</scope>
    <source>
        <strain evidence="3 4">SGS1</strain>
    </source>
</reference>
<dbReference type="OMA" id="IESAYEM"/>
<protein>
    <submittedName>
        <fullName evidence="3">Cytoadherence linked asexual protein, putative</fullName>
    </submittedName>
</protein>
<sequence>MIVFPNAPVFIFFFFLILKENANCFNQNENITQLRQMIDNIELYEDLLELERLIIQSLELDELKLPILKEGTIAYPDLSNFKKVKITFENKKTYDYIIPTPKSNAKDLIEYEHITKKQLMESYNSENSNLIKRKNLIVRTLRIVKLMLEPMNAYKRTRKLKQSLIQLNDLFTNTEKKSQKDVPTSFFQSCFQSLNSNSSKIRKKNMFPSRTLGYIDLDILHPKDLFFTIHPNIDYMRKLDKLSIYYDLGIFNLVGSHLIALGHFIVLRLALKKFFEYFKLGVKKFFSWQTILHFNISDRFKALDLMCDSGGAYQAEMKRRKTYLKKNIKSTSEDCSILEVLIHYINKYQLELLTSAYQANLKIQALLEYKHVKEEFFNFMCNGKNNCNIYDSYKFKSEYYKRSLLKIETSKSSRINPFNLYINFFYFIKSYNYFSHKNILYVHFLNLTGILNRENKAYVGSIYLPGYYNAVELSFNEDSKITDLYENLLECVDVCHKSYKNYKISSYDIDSLLNHEKNDSPKCNMCKGTLFYINSKSENNISMLQKFYIYITEVVKVNNINSLIKDMNVYEDYDNFLTHDINWYTFLLLFRLTTYKDISHKNVSEAMYLNLKKEDMFKRTITTSYWFPSPIKKAYSLYVRKNKSVNLVEKLEKLLSSKTIDKMKKCIQFMVHVNSFLQLDFFYYLNEPPLGKQHTYPLSMLLESKFKKWHDNSLIGYFFLNYEEESMRKQMQEKIRNGEIIIPKYSKWILILKKYIEKSYESYFNQRNVKNLYKYHDSYNINNKIMLMRDSYDLYSKNYEDIIFFADIFNLRKHLTATPPAKKRKDKLYYFINAISGNTVNLYKYGIIYGFTINEVYLKEIVDELLAIYKIHIDLFSDISFLQTVYLLFRKIEKSFRTQRRNDKISMNNVFFLNVRNDYSKLNKEERKKEINNSMASKFFSKTLFSVFQMMFSMKLSNDADDLDKKYGSASMIGLTVEEKPFVHFAYAFYGSIMDSITNSFLPIYAKKPITQLKYGKTFIFSNLFKLCHHIYSILNLNNLSILCENQAVTSANYYSNKKVSQFIDRKFLPVVLNFFVLRVKEVAREASTSPQPYINQFLWPKNSLPICQMSIHLASSIYMASNEFFPSGFRGELREQTKHSMLSQPSMKPSVHGISKKRVIDIFKGVSITIFMHHFMRWYAFYENVTYVFGNIRVFERFYRVVEHYIYNFLKTNFKKMTTDIFLNSMERAYTTIKNRGYQQEAIEARISAKKINKQSILRNVEEKIYSLTPQDIETLLKDENTFYIDDDSFFEETDENEMFLNERKTICYRDVDKNNSNLISITRWAQRESKDHNINDPNAMEGPSTSGESQKTQKKKNLNDTEDNETDNVLMISRNVNSEISHGNHTNVYCDRI</sequence>
<dbReference type="GO" id="GO:0020035">
    <property type="term" value="P:adhesion of symbiont to microvasculature"/>
    <property type="evidence" value="ECO:0007669"/>
    <property type="project" value="InterPro"/>
</dbReference>
<evidence type="ECO:0000256" key="2">
    <source>
        <dbReference type="SAM" id="SignalP"/>
    </source>
</evidence>
<evidence type="ECO:0000313" key="3">
    <source>
        <dbReference type="EMBL" id="CRG99902.1"/>
    </source>
</evidence>
<dbReference type="InterPro" id="IPR005553">
    <property type="entry name" value="CLAG"/>
</dbReference>
<dbReference type="Proteomes" id="UP000220158">
    <property type="component" value="Chromosome 8"/>
</dbReference>
<gene>
    <name evidence="3" type="ORF">PRELSG_0833200</name>
</gene>
<name>A0A1J1H4R7_PLARL</name>
<keyword evidence="2" id="KW-0732">Signal</keyword>
<feature type="signal peptide" evidence="2">
    <location>
        <begin position="1"/>
        <end position="24"/>
    </location>
</feature>